<dbReference type="AlphaFoldDB" id="A0A6G0W0J2"/>
<dbReference type="OrthoDB" id="8775784at2759"/>
<accession>A0A6G0W0J2</accession>
<sequence>MYSRAENQNNTKSEKTNKIMAQHYLCLHCKDSSYIETLIQSLKSSLEKESDDHDVFGAYVAMEMRNLKTTDAQTKLRGEIRDCISRIVHEDLVNRLNDGLKMDTVSREKKKDNWELIN</sequence>
<proteinExistence type="predicted"/>
<organism evidence="1 2">
    <name type="scientific">Aphis craccivora</name>
    <name type="common">Cowpea aphid</name>
    <dbReference type="NCBI Taxonomy" id="307492"/>
    <lineage>
        <taxon>Eukaryota</taxon>
        <taxon>Metazoa</taxon>
        <taxon>Ecdysozoa</taxon>
        <taxon>Arthropoda</taxon>
        <taxon>Hexapoda</taxon>
        <taxon>Insecta</taxon>
        <taxon>Pterygota</taxon>
        <taxon>Neoptera</taxon>
        <taxon>Paraneoptera</taxon>
        <taxon>Hemiptera</taxon>
        <taxon>Sternorrhyncha</taxon>
        <taxon>Aphidomorpha</taxon>
        <taxon>Aphidoidea</taxon>
        <taxon>Aphididae</taxon>
        <taxon>Aphidini</taxon>
        <taxon>Aphis</taxon>
        <taxon>Aphis</taxon>
    </lineage>
</organism>
<dbReference type="EMBL" id="VUJU01009881">
    <property type="protein sequence ID" value="KAF0717088.1"/>
    <property type="molecule type" value="Genomic_DNA"/>
</dbReference>
<evidence type="ECO:0000313" key="2">
    <source>
        <dbReference type="Proteomes" id="UP000478052"/>
    </source>
</evidence>
<gene>
    <name evidence="1" type="ORF">FWK35_00037836</name>
</gene>
<name>A0A6G0W0J2_APHCR</name>
<reference evidence="1 2" key="1">
    <citation type="submission" date="2019-08" db="EMBL/GenBank/DDBJ databases">
        <title>Whole genome of Aphis craccivora.</title>
        <authorList>
            <person name="Voronova N.V."/>
            <person name="Shulinski R.S."/>
            <person name="Bandarenka Y.V."/>
            <person name="Zhorov D.G."/>
            <person name="Warner D."/>
        </authorList>
    </citation>
    <scope>NUCLEOTIDE SEQUENCE [LARGE SCALE GENOMIC DNA]</scope>
    <source>
        <strain evidence="1">180601</strain>
        <tissue evidence="1">Whole Body</tissue>
    </source>
</reference>
<protein>
    <submittedName>
        <fullName evidence="1">Uncharacterized protein</fullName>
    </submittedName>
</protein>
<keyword evidence="2" id="KW-1185">Reference proteome</keyword>
<evidence type="ECO:0000313" key="1">
    <source>
        <dbReference type="EMBL" id="KAF0717088.1"/>
    </source>
</evidence>
<dbReference type="Proteomes" id="UP000478052">
    <property type="component" value="Unassembled WGS sequence"/>
</dbReference>
<comment type="caution">
    <text evidence="1">The sequence shown here is derived from an EMBL/GenBank/DDBJ whole genome shotgun (WGS) entry which is preliminary data.</text>
</comment>